<dbReference type="EMBL" id="GBRH01282138">
    <property type="protein sequence ID" value="JAD15757.1"/>
    <property type="molecule type" value="Transcribed_RNA"/>
</dbReference>
<dbReference type="AlphaFoldDB" id="A0A0A8XVM8"/>
<proteinExistence type="predicted"/>
<sequence>MLNCTCTVLRARELLGELYVKKSVLKRHQMVMRNFPRSQPPFELESWI</sequence>
<reference evidence="1" key="2">
    <citation type="journal article" date="2015" name="Data Brief">
        <title>Shoot transcriptome of the giant reed, Arundo donax.</title>
        <authorList>
            <person name="Barrero R.A."/>
            <person name="Guerrero F.D."/>
            <person name="Moolhuijzen P."/>
            <person name="Goolsby J.A."/>
            <person name="Tidwell J."/>
            <person name="Bellgard S.E."/>
            <person name="Bellgard M.I."/>
        </authorList>
    </citation>
    <scope>NUCLEOTIDE SEQUENCE</scope>
    <source>
        <tissue evidence="1">Shoot tissue taken approximately 20 cm above the soil surface</tissue>
    </source>
</reference>
<reference evidence="1" key="1">
    <citation type="submission" date="2014-09" db="EMBL/GenBank/DDBJ databases">
        <authorList>
            <person name="Magalhaes I.L.F."/>
            <person name="Oliveira U."/>
            <person name="Santos F.R."/>
            <person name="Vidigal T.H.D.A."/>
            <person name="Brescovit A.D."/>
            <person name="Santos A.J."/>
        </authorList>
    </citation>
    <scope>NUCLEOTIDE SEQUENCE</scope>
    <source>
        <tissue evidence="1">Shoot tissue taken approximately 20 cm above the soil surface</tissue>
    </source>
</reference>
<protein>
    <submittedName>
        <fullName evidence="1">Uncharacterized protein</fullName>
    </submittedName>
</protein>
<evidence type="ECO:0000313" key="1">
    <source>
        <dbReference type="EMBL" id="JAD15757.1"/>
    </source>
</evidence>
<name>A0A0A8XVM8_ARUDO</name>
<accession>A0A0A8XVM8</accession>
<organism evidence="1">
    <name type="scientific">Arundo donax</name>
    <name type="common">Giant reed</name>
    <name type="synonym">Donax arundinaceus</name>
    <dbReference type="NCBI Taxonomy" id="35708"/>
    <lineage>
        <taxon>Eukaryota</taxon>
        <taxon>Viridiplantae</taxon>
        <taxon>Streptophyta</taxon>
        <taxon>Embryophyta</taxon>
        <taxon>Tracheophyta</taxon>
        <taxon>Spermatophyta</taxon>
        <taxon>Magnoliopsida</taxon>
        <taxon>Liliopsida</taxon>
        <taxon>Poales</taxon>
        <taxon>Poaceae</taxon>
        <taxon>PACMAD clade</taxon>
        <taxon>Arundinoideae</taxon>
        <taxon>Arundineae</taxon>
        <taxon>Arundo</taxon>
    </lineage>
</organism>